<dbReference type="InParanoid" id="D8TE22"/>
<dbReference type="GO" id="GO:0008308">
    <property type="term" value="F:voltage-gated monoatomic anion channel activity"/>
    <property type="evidence" value="ECO:0000318"/>
    <property type="project" value="GO_Central"/>
</dbReference>
<evidence type="ECO:0000313" key="2">
    <source>
        <dbReference type="EMBL" id="EFJ05074.1"/>
    </source>
</evidence>
<gene>
    <name evidence="2" type="ORF">SELMODRAFT_137671</name>
</gene>
<dbReference type="Proteomes" id="UP000001514">
    <property type="component" value="Unassembled WGS sequence"/>
</dbReference>
<dbReference type="KEGG" id="smo:SELMODRAFT_137671"/>
<dbReference type="PANTHER" id="PTHR11743:SF73">
    <property type="entry name" value="PHEROPHORIN DOMAIN-CONTAINING PROTEIN"/>
    <property type="match status" value="1"/>
</dbReference>
<dbReference type="Pfam" id="PF01459">
    <property type="entry name" value="Porin_3"/>
    <property type="match status" value="1"/>
</dbReference>
<proteinExistence type="inferred from homology"/>
<dbReference type="eggNOG" id="KOG3126">
    <property type="taxonomic scope" value="Eukaryota"/>
</dbReference>
<name>D8TE22_SELML</name>
<organism evidence="3">
    <name type="scientific">Selaginella moellendorffii</name>
    <name type="common">Spikemoss</name>
    <dbReference type="NCBI Taxonomy" id="88036"/>
    <lineage>
        <taxon>Eukaryota</taxon>
        <taxon>Viridiplantae</taxon>
        <taxon>Streptophyta</taxon>
        <taxon>Embryophyta</taxon>
        <taxon>Tracheophyta</taxon>
        <taxon>Lycopodiopsida</taxon>
        <taxon>Selaginellales</taxon>
        <taxon>Selaginellaceae</taxon>
        <taxon>Selaginella</taxon>
    </lineage>
</organism>
<dbReference type="OMA" id="IECTANF"/>
<accession>D8TE22</accession>
<dbReference type="InterPro" id="IPR001925">
    <property type="entry name" value="Porin_Euk"/>
</dbReference>
<dbReference type="InterPro" id="IPR027246">
    <property type="entry name" value="Porin_Euk/Tom40"/>
</dbReference>
<keyword evidence="3" id="KW-1185">Reference proteome</keyword>
<reference evidence="2 3" key="1">
    <citation type="journal article" date="2011" name="Science">
        <title>The Selaginella genome identifies genetic changes associated with the evolution of vascular plants.</title>
        <authorList>
            <person name="Banks J.A."/>
            <person name="Nishiyama T."/>
            <person name="Hasebe M."/>
            <person name="Bowman J.L."/>
            <person name="Gribskov M."/>
            <person name="dePamphilis C."/>
            <person name="Albert V.A."/>
            <person name="Aono N."/>
            <person name="Aoyama T."/>
            <person name="Ambrose B.A."/>
            <person name="Ashton N.W."/>
            <person name="Axtell M.J."/>
            <person name="Barker E."/>
            <person name="Barker M.S."/>
            <person name="Bennetzen J.L."/>
            <person name="Bonawitz N.D."/>
            <person name="Chapple C."/>
            <person name="Cheng C."/>
            <person name="Correa L.G."/>
            <person name="Dacre M."/>
            <person name="DeBarry J."/>
            <person name="Dreyer I."/>
            <person name="Elias M."/>
            <person name="Engstrom E.M."/>
            <person name="Estelle M."/>
            <person name="Feng L."/>
            <person name="Finet C."/>
            <person name="Floyd S.K."/>
            <person name="Frommer W.B."/>
            <person name="Fujita T."/>
            <person name="Gramzow L."/>
            <person name="Gutensohn M."/>
            <person name="Harholt J."/>
            <person name="Hattori M."/>
            <person name="Heyl A."/>
            <person name="Hirai T."/>
            <person name="Hiwatashi Y."/>
            <person name="Ishikawa M."/>
            <person name="Iwata M."/>
            <person name="Karol K.G."/>
            <person name="Koehler B."/>
            <person name="Kolukisaoglu U."/>
            <person name="Kubo M."/>
            <person name="Kurata T."/>
            <person name="Lalonde S."/>
            <person name="Li K."/>
            <person name="Li Y."/>
            <person name="Litt A."/>
            <person name="Lyons E."/>
            <person name="Manning G."/>
            <person name="Maruyama T."/>
            <person name="Michael T.P."/>
            <person name="Mikami K."/>
            <person name="Miyazaki S."/>
            <person name="Morinaga S."/>
            <person name="Murata T."/>
            <person name="Mueller-Roeber B."/>
            <person name="Nelson D.R."/>
            <person name="Obara M."/>
            <person name="Oguri Y."/>
            <person name="Olmstead R.G."/>
            <person name="Onodera N."/>
            <person name="Petersen B.L."/>
            <person name="Pils B."/>
            <person name="Prigge M."/>
            <person name="Rensing S.A."/>
            <person name="Riano-Pachon D.M."/>
            <person name="Roberts A.W."/>
            <person name="Sato Y."/>
            <person name="Scheller H.V."/>
            <person name="Schulz B."/>
            <person name="Schulz C."/>
            <person name="Shakirov E.V."/>
            <person name="Shibagaki N."/>
            <person name="Shinohara N."/>
            <person name="Shippen D.E."/>
            <person name="Soerensen I."/>
            <person name="Sotooka R."/>
            <person name="Sugimoto N."/>
            <person name="Sugita M."/>
            <person name="Sumikawa N."/>
            <person name="Tanurdzic M."/>
            <person name="Theissen G."/>
            <person name="Ulvskov P."/>
            <person name="Wakazuki S."/>
            <person name="Weng J.K."/>
            <person name="Willats W.W."/>
            <person name="Wipf D."/>
            <person name="Wolf P.G."/>
            <person name="Yang L."/>
            <person name="Zimmer A.D."/>
            <person name="Zhu Q."/>
            <person name="Mitros T."/>
            <person name="Hellsten U."/>
            <person name="Loque D."/>
            <person name="Otillar R."/>
            <person name="Salamov A."/>
            <person name="Schmutz J."/>
            <person name="Shapiro H."/>
            <person name="Lindquist E."/>
            <person name="Lucas S."/>
            <person name="Rokhsar D."/>
            <person name="Grigoriev I.V."/>
        </authorList>
    </citation>
    <scope>NUCLEOTIDE SEQUENCE [LARGE SCALE GENOMIC DNA]</scope>
</reference>
<dbReference type="Gramene" id="EFJ05074">
    <property type="protein sequence ID" value="EFJ05074"/>
    <property type="gene ID" value="SELMODRAFT_137671"/>
</dbReference>
<dbReference type="GO" id="GO:0005741">
    <property type="term" value="C:mitochondrial outer membrane"/>
    <property type="evidence" value="ECO:0000318"/>
    <property type="project" value="GO_Central"/>
</dbReference>
<evidence type="ECO:0000313" key="3">
    <source>
        <dbReference type="Proteomes" id="UP000001514"/>
    </source>
</evidence>
<dbReference type="AlphaFoldDB" id="D8TE22"/>
<dbReference type="PANTHER" id="PTHR11743">
    <property type="entry name" value="VOLTAGE-DEPENDENT ANION-SELECTIVE CHANNEL"/>
    <property type="match status" value="1"/>
</dbReference>
<dbReference type="Gene3D" id="2.40.160.10">
    <property type="entry name" value="Porin"/>
    <property type="match status" value="1"/>
</dbReference>
<comment type="similarity">
    <text evidence="1">Belongs to the eukaryotic mitochondrial porin (TC 1.B.8.1) family.</text>
</comment>
<dbReference type="STRING" id="88036.D8TE22"/>
<protein>
    <submittedName>
        <fullName evidence="2">Uncharacterized protein</fullName>
    </submittedName>
</protein>
<dbReference type="EMBL" id="GL377738">
    <property type="protein sequence ID" value="EFJ05074.1"/>
    <property type="molecule type" value="Genomic_DNA"/>
</dbReference>
<dbReference type="HOGENOM" id="CLU_961053_0_0_1"/>
<evidence type="ECO:0000256" key="1">
    <source>
        <dbReference type="ARBA" id="ARBA00009624"/>
    </source>
</evidence>
<dbReference type="InterPro" id="IPR023614">
    <property type="entry name" value="Porin_dom_sf"/>
</dbReference>
<dbReference type="CDD" id="cd07306">
    <property type="entry name" value="Porin3_VDAC"/>
    <property type="match status" value="1"/>
</dbReference>
<sequence>MGAGGKGSGPVLYSDVGKQARDLLHKGFSAGHMLMLSYLAPNGATVSTTATMVEGTVVGVMSCSLKRDAMQAEVSASNLCQITASTTYDEVIPGLKVSLSTAVPGAVNSGKTHLQYFHDRAALTATLNGFKAKPSMEVSANFGTSKLTLGGSLVYDPQSNRLIGSTAGLGFFSPDVSGALIVDPKNGKSVDLYCSQALNKKVAWACHLNHKLDRKLTTAMLGTSYKMDNFTTIKSRVDNHGMLAALLQYEPNPLINFGMYAEVNTKALKTTRPKVGFTLTVLAAAI</sequence>
<dbReference type="OrthoDB" id="1878753at2759"/>